<dbReference type="NCBIfam" id="TIGR02142">
    <property type="entry name" value="modC_ABC"/>
    <property type="match status" value="1"/>
</dbReference>
<evidence type="ECO:0000256" key="6">
    <source>
        <dbReference type="ARBA" id="ARBA00022840"/>
    </source>
</evidence>
<dbReference type="Gene3D" id="3.40.50.300">
    <property type="entry name" value="P-loop containing nucleotide triphosphate hydrolases"/>
    <property type="match status" value="1"/>
</dbReference>
<evidence type="ECO:0000256" key="2">
    <source>
        <dbReference type="ARBA" id="ARBA00022475"/>
    </source>
</evidence>
<dbReference type="InterPro" id="IPR011868">
    <property type="entry name" value="ModC_ABC_ATP-bd"/>
</dbReference>
<dbReference type="InterPro" id="IPR050334">
    <property type="entry name" value="Molybdenum_import_ModC"/>
</dbReference>
<keyword evidence="5" id="KW-0547">Nucleotide-binding</keyword>
<dbReference type="PROSITE" id="PS50893">
    <property type="entry name" value="ABC_TRANSPORTER_2"/>
    <property type="match status" value="1"/>
</dbReference>
<dbReference type="KEGG" id="pspi:PS2015_2371"/>
<dbReference type="GO" id="GO:0005524">
    <property type="term" value="F:ATP binding"/>
    <property type="evidence" value="ECO:0007669"/>
    <property type="project" value="UniProtKB-KW"/>
</dbReference>
<organism evidence="12 13">
    <name type="scientific">Pseudohongiella spirulinae</name>
    <dbReference type="NCBI Taxonomy" id="1249552"/>
    <lineage>
        <taxon>Bacteria</taxon>
        <taxon>Pseudomonadati</taxon>
        <taxon>Pseudomonadota</taxon>
        <taxon>Gammaproteobacteria</taxon>
        <taxon>Pseudomonadales</taxon>
        <taxon>Pseudohongiellaceae</taxon>
        <taxon>Pseudohongiella</taxon>
    </lineage>
</organism>
<evidence type="ECO:0000256" key="8">
    <source>
        <dbReference type="ARBA" id="ARBA00023136"/>
    </source>
</evidence>
<evidence type="ECO:0000256" key="4">
    <source>
        <dbReference type="ARBA" id="ARBA00022519"/>
    </source>
</evidence>
<dbReference type="SMART" id="SM00382">
    <property type="entry name" value="AAA"/>
    <property type="match status" value="1"/>
</dbReference>
<dbReference type="InterPro" id="IPR004606">
    <property type="entry name" value="Mop_domain"/>
</dbReference>
<evidence type="ECO:0000256" key="9">
    <source>
        <dbReference type="PROSITE-ProRule" id="PRU01213"/>
    </source>
</evidence>
<keyword evidence="4" id="KW-0997">Cell inner membrane</keyword>
<dbReference type="PROSITE" id="PS00211">
    <property type="entry name" value="ABC_TRANSPORTER_1"/>
    <property type="match status" value="1"/>
</dbReference>
<evidence type="ECO:0000256" key="1">
    <source>
        <dbReference type="ARBA" id="ARBA00022448"/>
    </source>
</evidence>
<proteinExistence type="predicted"/>
<dbReference type="Proteomes" id="UP000065641">
    <property type="component" value="Chromosome"/>
</dbReference>
<dbReference type="Pfam" id="PF03459">
    <property type="entry name" value="TOBE"/>
    <property type="match status" value="1"/>
</dbReference>
<evidence type="ECO:0000256" key="5">
    <source>
        <dbReference type="ARBA" id="ARBA00022741"/>
    </source>
</evidence>
<dbReference type="PROSITE" id="PS51866">
    <property type="entry name" value="MOP"/>
    <property type="match status" value="1"/>
</dbReference>
<keyword evidence="2" id="KW-1003">Cell membrane</keyword>
<evidence type="ECO:0000313" key="12">
    <source>
        <dbReference type="EMBL" id="ALO47005.1"/>
    </source>
</evidence>
<evidence type="ECO:0000256" key="7">
    <source>
        <dbReference type="ARBA" id="ARBA00022967"/>
    </source>
</evidence>
<dbReference type="GO" id="GO:0016020">
    <property type="term" value="C:membrane"/>
    <property type="evidence" value="ECO:0007669"/>
    <property type="project" value="InterPro"/>
</dbReference>
<dbReference type="InterPro" id="IPR003593">
    <property type="entry name" value="AAA+_ATPase"/>
</dbReference>
<feature type="domain" description="Mop" evidence="11">
    <location>
        <begin position="290"/>
        <end position="354"/>
    </location>
</feature>
<dbReference type="InterPro" id="IPR003439">
    <property type="entry name" value="ABC_transporter-like_ATP-bd"/>
</dbReference>
<dbReference type="OrthoDB" id="9802264at2"/>
<keyword evidence="7" id="KW-1278">Translocase</keyword>
<keyword evidence="6 12" id="KW-0067">ATP-binding</keyword>
<evidence type="ECO:0000259" key="11">
    <source>
        <dbReference type="PROSITE" id="PS51866"/>
    </source>
</evidence>
<dbReference type="Gene3D" id="2.40.50.100">
    <property type="match status" value="1"/>
</dbReference>
<evidence type="ECO:0000256" key="3">
    <source>
        <dbReference type="ARBA" id="ARBA00022505"/>
    </source>
</evidence>
<feature type="domain" description="ABC transporter" evidence="10">
    <location>
        <begin position="1"/>
        <end position="232"/>
    </location>
</feature>
<dbReference type="Pfam" id="PF00005">
    <property type="entry name" value="ABC_tran"/>
    <property type="match status" value="1"/>
</dbReference>
<dbReference type="PANTHER" id="PTHR43514">
    <property type="entry name" value="ABC TRANSPORTER I FAMILY MEMBER 10"/>
    <property type="match status" value="1"/>
</dbReference>
<dbReference type="PATRIC" id="fig|1249552.3.peg.2385"/>
<keyword evidence="13" id="KW-1185">Reference proteome</keyword>
<dbReference type="EMBL" id="CP013189">
    <property type="protein sequence ID" value="ALO47005.1"/>
    <property type="molecule type" value="Genomic_DNA"/>
</dbReference>
<keyword evidence="8" id="KW-0472">Membrane</keyword>
<keyword evidence="3 9" id="KW-0500">Molybdenum</keyword>
<sequence>MSLHIAVDWRRGDFALKCQVDLETDGVTALFGRSGCGKTSLLRVVAGLERVPGTRVRFRGVDWQSDRDFVRPEQRCIGLVFQEHSLLPHLDVKHNLLYGWRRMPAGQRRVALKSVLELLEIGNLLERRIHQLSGGQRQRVALGRALLRSPDLLLLDEPLAALDTQAKREILPFLDRLARESEVPMLLVTHAPDEVQRLADRVVFMSDGRVDEICSLQKAMTRADSPLFADDGPASILHGMLSSVDEYESQVFETGGGVQLFLQMTGSSPVSSRVRIKARDVSLALDDPAKISIRNHLPVVIERLHELPGQRVLASVRLNDGQVLMSEITSWSAQQLQLSPGMQVWALIKSAALV</sequence>
<dbReference type="RefSeq" id="WP_082628119.1">
    <property type="nucleotide sequence ID" value="NZ_CP013189.1"/>
</dbReference>
<keyword evidence="1" id="KW-0813">Transport</keyword>
<dbReference type="AlphaFoldDB" id="A0A0S2KFB4"/>
<dbReference type="SUPFAM" id="SSF52540">
    <property type="entry name" value="P-loop containing nucleoside triphosphate hydrolases"/>
    <property type="match status" value="1"/>
</dbReference>
<dbReference type="GO" id="GO:0016887">
    <property type="term" value="F:ATP hydrolysis activity"/>
    <property type="evidence" value="ECO:0007669"/>
    <property type="project" value="InterPro"/>
</dbReference>
<accession>A0A0S2KFB4</accession>
<dbReference type="InterPro" id="IPR027417">
    <property type="entry name" value="P-loop_NTPase"/>
</dbReference>
<evidence type="ECO:0000259" key="10">
    <source>
        <dbReference type="PROSITE" id="PS50893"/>
    </source>
</evidence>
<dbReference type="STRING" id="1249552.PS2015_2371"/>
<dbReference type="InterPro" id="IPR008995">
    <property type="entry name" value="Mo/tungstate-bd_C_term_dom"/>
</dbReference>
<dbReference type="GO" id="GO:0140359">
    <property type="term" value="F:ABC-type transporter activity"/>
    <property type="evidence" value="ECO:0007669"/>
    <property type="project" value="InterPro"/>
</dbReference>
<gene>
    <name evidence="12" type="ORF">PS2015_2371</name>
</gene>
<dbReference type="InterPro" id="IPR017871">
    <property type="entry name" value="ABC_transporter-like_CS"/>
</dbReference>
<name>A0A0S2KFB4_9GAMM</name>
<protein>
    <submittedName>
        <fullName evidence="12">Molybdenum import ATP-binding protein ModC</fullName>
    </submittedName>
</protein>
<reference evidence="12 13" key="1">
    <citation type="submission" date="2015-11" db="EMBL/GenBank/DDBJ databases">
        <authorList>
            <person name="Zhang Y."/>
            <person name="Guo Z."/>
        </authorList>
    </citation>
    <scope>NUCLEOTIDE SEQUENCE [LARGE SCALE GENOMIC DNA]</scope>
    <source>
        <strain evidence="12 13">KCTC 32221</strain>
    </source>
</reference>
<dbReference type="InterPro" id="IPR005116">
    <property type="entry name" value="Transp-assoc_OB_typ1"/>
</dbReference>
<dbReference type="GO" id="GO:0015098">
    <property type="term" value="F:molybdate ion transmembrane transporter activity"/>
    <property type="evidence" value="ECO:0007669"/>
    <property type="project" value="InterPro"/>
</dbReference>
<dbReference type="SUPFAM" id="SSF50331">
    <property type="entry name" value="MOP-like"/>
    <property type="match status" value="1"/>
</dbReference>
<evidence type="ECO:0000313" key="13">
    <source>
        <dbReference type="Proteomes" id="UP000065641"/>
    </source>
</evidence>
<dbReference type="PANTHER" id="PTHR43514:SF4">
    <property type="entry name" value="ABC TRANSPORTER I FAMILY MEMBER 10"/>
    <property type="match status" value="1"/>
</dbReference>